<dbReference type="GO" id="GO:0043953">
    <property type="term" value="P:protein transport by the Tat complex"/>
    <property type="evidence" value="ECO:0007669"/>
    <property type="project" value="TreeGrafter"/>
</dbReference>
<evidence type="ECO:0000256" key="3">
    <source>
        <dbReference type="ARBA" id="ARBA00022692"/>
    </source>
</evidence>
<dbReference type="Pfam" id="PF00902">
    <property type="entry name" value="TatC"/>
    <property type="match status" value="1"/>
</dbReference>
<comment type="similarity">
    <text evidence="2">Belongs to the TatC family.</text>
</comment>
<feature type="transmembrane region" description="Helical" evidence="6">
    <location>
        <begin position="159"/>
        <end position="181"/>
    </location>
</feature>
<feature type="transmembrane region" description="Helical" evidence="6">
    <location>
        <begin position="215"/>
        <end position="235"/>
    </location>
</feature>
<evidence type="ECO:0000313" key="7">
    <source>
        <dbReference type="EMBL" id="AMJ16956.1"/>
    </source>
</evidence>
<dbReference type="AlphaFoldDB" id="A0A1I9KQP8"/>
<reference evidence="7" key="1">
    <citation type="submission" date="2015-07" db="EMBL/GenBank/DDBJ databases">
        <title>Molecular Investigation of Pacific North American Membranoptera.</title>
        <authorList>
            <person name="Hughey J.R."/>
            <person name="Hommersand M.H."/>
            <person name="Miller K.A."/>
            <person name="Fuller T."/>
            <person name="Lin S.-M."/>
            <person name="Gabrielson P.W."/>
        </authorList>
    </citation>
    <scope>NUCLEOTIDE SEQUENCE</scope>
</reference>
<comment type="subcellular location">
    <subcellularLocation>
        <location evidence="1">Membrane</location>
        <topology evidence="1">Multi-pass membrane protein</topology>
    </subcellularLocation>
</comment>
<feature type="transmembrane region" description="Helical" evidence="6">
    <location>
        <begin position="193"/>
        <end position="209"/>
    </location>
</feature>
<dbReference type="NCBIfam" id="TIGR00945">
    <property type="entry name" value="tatC"/>
    <property type="match status" value="1"/>
</dbReference>
<feature type="transmembrane region" description="Helical" evidence="6">
    <location>
        <begin position="112"/>
        <end position="139"/>
    </location>
</feature>
<name>A0A1I9KQP8_9FLOR</name>
<sequence length="240" mass="27415">MRKIYIEDNPKSMSILEHLEELRKRFFTVLIIFCIITALCLINIKNISFLLQEPALGIKFLQLAPGEYIFVSIKMSIYAGIVFSSPFAIYQIILFILPGLTNKEAKYLIPTLITSICLFFLGIIFSYKILIPAALIFLINYGSEIVEPIWSFEEYFNFILLLSFSTGLAFQIPVIQLLLGFFNIVSSNNMLQYWKYIIFISTIIGAVITPSTDPITQIFMSLAILALYFSGILILKTLKR</sequence>
<protein>
    <submittedName>
        <fullName evidence="7">Sec-independent protein translocase-like protein</fullName>
    </submittedName>
</protein>
<dbReference type="PRINTS" id="PR01840">
    <property type="entry name" value="TATCFAMILY"/>
</dbReference>
<dbReference type="InterPro" id="IPR002033">
    <property type="entry name" value="TatC"/>
</dbReference>
<keyword evidence="3 6" id="KW-0812">Transmembrane</keyword>
<dbReference type="PANTHER" id="PTHR30371:SF0">
    <property type="entry name" value="SEC-INDEPENDENT PROTEIN TRANSLOCASE PROTEIN TATC, CHLOROPLASTIC-RELATED"/>
    <property type="match status" value="1"/>
</dbReference>
<evidence type="ECO:0000256" key="6">
    <source>
        <dbReference type="SAM" id="Phobius"/>
    </source>
</evidence>
<feature type="transmembrane region" description="Helical" evidence="6">
    <location>
        <begin position="26"/>
        <end position="44"/>
    </location>
</feature>
<evidence type="ECO:0000256" key="1">
    <source>
        <dbReference type="ARBA" id="ARBA00004141"/>
    </source>
</evidence>
<keyword evidence="4 6" id="KW-1133">Transmembrane helix</keyword>
<dbReference type="PROSITE" id="PS01218">
    <property type="entry name" value="TATC"/>
    <property type="match status" value="1"/>
</dbReference>
<geneLocation type="plastid" evidence="7"/>
<evidence type="ECO:0000256" key="2">
    <source>
        <dbReference type="ARBA" id="ARBA00008882"/>
    </source>
</evidence>
<dbReference type="PANTHER" id="PTHR30371">
    <property type="entry name" value="SEC-INDEPENDENT PROTEIN TRANSLOCASE PROTEIN TATC"/>
    <property type="match status" value="1"/>
</dbReference>
<dbReference type="GO" id="GO:0033281">
    <property type="term" value="C:TAT protein transport complex"/>
    <property type="evidence" value="ECO:0007669"/>
    <property type="project" value="TreeGrafter"/>
</dbReference>
<dbReference type="GeneID" id="30511747"/>
<proteinExistence type="inferred from homology"/>
<accession>A0A1I9KQP8</accession>
<evidence type="ECO:0000256" key="4">
    <source>
        <dbReference type="ARBA" id="ARBA00022989"/>
    </source>
</evidence>
<dbReference type="HAMAP" id="MF_00902">
    <property type="entry name" value="TatC"/>
    <property type="match status" value="1"/>
</dbReference>
<organism evidence="7">
    <name type="scientific">Membranoptera platyphylla</name>
    <dbReference type="NCBI Taxonomy" id="1204437"/>
    <lineage>
        <taxon>Eukaryota</taxon>
        <taxon>Rhodophyta</taxon>
        <taxon>Florideophyceae</taxon>
        <taxon>Rhodymeniophycidae</taxon>
        <taxon>Ceramiales</taxon>
        <taxon>Delesseriaceae</taxon>
        <taxon>Membranoptera</taxon>
    </lineage>
</organism>
<dbReference type="RefSeq" id="YP_009326699.1">
    <property type="nucleotide sequence ID" value="NC_032041.1"/>
</dbReference>
<gene>
    <name evidence="7" type="primary">tatC</name>
</gene>
<keyword evidence="5 6" id="KW-0472">Membrane</keyword>
<dbReference type="InterPro" id="IPR019820">
    <property type="entry name" value="Sec-indep_translocase_CS"/>
</dbReference>
<dbReference type="GO" id="GO:0009977">
    <property type="term" value="F:proton motive force dependent protein transmembrane transporter activity"/>
    <property type="evidence" value="ECO:0007669"/>
    <property type="project" value="TreeGrafter"/>
</dbReference>
<keyword evidence="7" id="KW-0934">Plastid</keyword>
<evidence type="ECO:0000256" key="5">
    <source>
        <dbReference type="ARBA" id="ARBA00023136"/>
    </source>
</evidence>
<feature type="transmembrane region" description="Helical" evidence="6">
    <location>
        <begin position="77"/>
        <end position="100"/>
    </location>
</feature>
<dbReference type="GO" id="GO:0065002">
    <property type="term" value="P:intracellular protein transmembrane transport"/>
    <property type="evidence" value="ECO:0007669"/>
    <property type="project" value="TreeGrafter"/>
</dbReference>
<dbReference type="EMBL" id="KT266849">
    <property type="protein sequence ID" value="AMJ16956.1"/>
    <property type="molecule type" value="Genomic_DNA"/>
</dbReference>